<organism evidence="2 3">
    <name type="scientific">Trichomonas vaginalis (strain ATCC PRA-98 / G3)</name>
    <dbReference type="NCBI Taxonomy" id="412133"/>
    <lineage>
        <taxon>Eukaryota</taxon>
        <taxon>Metamonada</taxon>
        <taxon>Parabasalia</taxon>
        <taxon>Trichomonadida</taxon>
        <taxon>Trichomonadidae</taxon>
        <taxon>Trichomonas</taxon>
    </lineage>
</organism>
<dbReference type="InParanoid" id="A2EKX2"/>
<evidence type="ECO:0000256" key="1">
    <source>
        <dbReference type="SAM" id="MobiDB-lite"/>
    </source>
</evidence>
<dbReference type="Proteomes" id="UP000001542">
    <property type="component" value="Unassembled WGS sequence"/>
</dbReference>
<dbReference type="KEGG" id="tva:4764559"/>
<reference evidence="2" key="2">
    <citation type="journal article" date="2007" name="Science">
        <title>Draft genome sequence of the sexually transmitted pathogen Trichomonas vaginalis.</title>
        <authorList>
            <person name="Carlton J.M."/>
            <person name="Hirt R.P."/>
            <person name="Silva J.C."/>
            <person name="Delcher A.L."/>
            <person name="Schatz M."/>
            <person name="Zhao Q."/>
            <person name="Wortman J.R."/>
            <person name="Bidwell S.L."/>
            <person name="Alsmark U.C.M."/>
            <person name="Besteiro S."/>
            <person name="Sicheritz-Ponten T."/>
            <person name="Noel C.J."/>
            <person name="Dacks J.B."/>
            <person name="Foster P.G."/>
            <person name="Simillion C."/>
            <person name="Van de Peer Y."/>
            <person name="Miranda-Saavedra D."/>
            <person name="Barton G.J."/>
            <person name="Westrop G.D."/>
            <person name="Mueller S."/>
            <person name="Dessi D."/>
            <person name="Fiori P.L."/>
            <person name="Ren Q."/>
            <person name="Paulsen I."/>
            <person name="Zhang H."/>
            <person name="Bastida-Corcuera F.D."/>
            <person name="Simoes-Barbosa A."/>
            <person name="Brown M.T."/>
            <person name="Hayes R.D."/>
            <person name="Mukherjee M."/>
            <person name="Okumura C.Y."/>
            <person name="Schneider R."/>
            <person name="Smith A.J."/>
            <person name="Vanacova S."/>
            <person name="Villalvazo M."/>
            <person name="Haas B.J."/>
            <person name="Pertea M."/>
            <person name="Feldblyum T.V."/>
            <person name="Utterback T.R."/>
            <person name="Shu C.L."/>
            <person name="Osoegawa K."/>
            <person name="de Jong P.J."/>
            <person name="Hrdy I."/>
            <person name="Horvathova L."/>
            <person name="Zubacova Z."/>
            <person name="Dolezal P."/>
            <person name="Malik S.B."/>
            <person name="Logsdon J.M. Jr."/>
            <person name="Henze K."/>
            <person name="Gupta A."/>
            <person name="Wang C.C."/>
            <person name="Dunne R.L."/>
            <person name="Upcroft J.A."/>
            <person name="Upcroft P."/>
            <person name="White O."/>
            <person name="Salzberg S.L."/>
            <person name="Tang P."/>
            <person name="Chiu C.-H."/>
            <person name="Lee Y.-S."/>
            <person name="Embley T.M."/>
            <person name="Coombs G.H."/>
            <person name="Mottram J.C."/>
            <person name="Tachezy J."/>
            <person name="Fraser-Liggett C.M."/>
            <person name="Johnson P.J."/>
        </authorList>
    </citation>
    <scope>NUCLEOTIDE SEQUENCE [LARGE SCALE GENOMIC DNA]</scope>
    <source>
        <strain evidence="2">G3</strain>
    </source>
</reference>
<dbReference type="EMBL" id="DS113417">
    <property type="protein sequence ID" value="EAY06680.1"/>
    <property type="molecule type" value="Genomic_DNA"/>
</dbReference>
<dbReference type="VEuPathDB" id="TrichDB:TVAGG3_1014400"/>
<feature type="region of interest" description="Disordered" evidence="1">
    <location>
        <begin position="165"/>
        <end position="185"/>
    </location>
</feature>
<gene>
    <name evidence="2" type="ORF">TVAG_211300</name>
</gene>
<protein>
    <submittedName>
        <fullName evidence="2">Uncharacterized protein</fullName>
    </submittedName>
</protein>
<accession>A2EKX2</accession>
<reference evidence="2" key="1">
    <citation type="submission" date="2006-10" db="EMBL/GenBank/DDBJ databases">
        <authorList>
            <person name="Amadeo P."/>
            <person name="Zhao Q."/>
            <person name="Wortman J."/>
            <person name="Fraser-Liggett C."/>
            <person name="Carlton J."/>
        </authorList>
    </citation>
    <scope>NUCLEOTIDE SEQUENCE</scope>
    <source>
        <strain evidence="2">G3</strain>
    </source>
</reference>
<evidence type="ECO:0000313" key="2">
    <source>
        <dbReference type="EMBL" id="EAY06680.1"/>
    </source>
</evidence>
<evidence type="ECO:0000313" key="3">
    <source>
        <dbReference type="Proteomes" id="UP000001542"/>
    </source>
</evidence>
<proteinExistence type="predicted"/>
<dbReference type="AlphaFoldDB" id="A2EKX2"/>
<name>A2EKX2_TRIV3</name>
<keyword evidence="3" id="KW-1185">Reference proteome</keyword>
<dbReference type="VEuPathDB" id="TrichDB:TVAG_211300"/>
<feature type="compositionally biased region" description="Basic residues" evidence="1">
    <location>
        <begin position="174"/>
        <end position="185"/>
    </location>
</feature>
<sequence>MERQINTDWSQFWSENMFLTACEICQLVADKYRKGQIDDLIPVNDTECSKESTQNPYCGLVKNITKDLNATFPDEIPKNACETITPCIYSSKEFSGPLCYSCRLFYHIYHSINVTDKVAHMKKLCITSRSTFADLCSGLEFSSTQKFWTNLEKSKNSLQQCRPFCHRPGERPMKQRRPHRGSQEL</sequence>